<dbReference type="GO" id="GO:0000727">
    <property type="term" value="P:double-strand break repair via break-induced replication"/>
    <property type="evidence" value="ECO:0007669"/>
    <property type="project" value="EnsemblFungi"/>
</dbReference>
<gene>
    <name evidence="7" type="ORF">T552_01643</name>
</gene>
<dbReference type="GO" id="GO:0003682">
    <property type="term" value="F:chromatin binding"/>
    <property type="evidence" value="ECO:0007669"/>
    <property type="project" value="EnsemblFungi"/>
</dbReference>
<dbReference type="PANTHER" id="PTHR10507">
    <property type="entry name" value="CDC45-RELATED PROTEIN"/>
    <property type="match status" value="1"/>
</dbReference>
<evidence type="ECO:0000256" key="3">
    <source>
        <dbReference type="ARBA" id="ARBA00022705"/>
    </source>
</evidence>
<dbReference type="RefSeq" id="XP_018225925.1">
    <property type="nucleotide sequence ID" value="XM_018370219.1"/>
</dbReference>
<feature type="region of interest" description="Disordered" evidence="6">
    <location>
        <begin position="149"/>
        <end position="226"/>
    </location>
</feature>
<feature type="compositionally biased region" description="Acidic residues" evidence="6">
    <location>
        <begin position="151"/>
        <end position="166"/>
    </location>
</feature>
<dbReference type="GO" id="GO:0003688">
    <property type="term" value="F:DNA replication origin binding"/>
    <property type="evidence" value="ECO:0007669"/>
    <property type="project" value="EnsemblFungi"/>
</dbReference>
<evidence type="ECO:0000256" key="4">
    <source>
        <dbReference type="ARBA" id="ARBA00023242"/>
    </source>
</evidence>
<accession>A0A0W4ZJ42</accession>
<dbReference type="InterPro" id="IPR003874">
    <property type="entry name" value="CDC45"/>
</dbReference>
<keyword evidence="3" id="KW-0235">DNA replication</keyword>
<comment type="caution">
    <text evidence="7">The sequence shown here is derived from an EMBL/GenBank/DDBJ whole genome shotgun (WGS) entry which is preliminary data.</text>
</comment>
<keyword evidence="8" id="KW-1185">Reference proteome</keyword>
<evidence type="ECO:0008006" key="9">
    <source>
        <dbReference type="Google" id="ProtNLM"/>
    </source>
</evidence>
<sequence length="662" mass="76188">MFIRRSNYVDAYSRIKAASLSGSCTVLIFVALEVDALCACKMLSTIMKHDFISHKIQPVSGYQDIMDINETVVLNNENLRFLILLNCGALIDLSQYLTPQDYVSIYVIDSHRPWNLDNAFSDNNIFVFDDGDIEEKLSEERRAYEALAEANDLELEQEEEEEDDSITDEKESFFEDEDFEKSKLEKRNTSVSNNASRDLVPSDDAKNKKLPSDPTQFSLDSSAKHDSRSARRKQYYKYQRIISDYYDSGTWFGECISSQMYSLASDIGREDNELLWLAIIGLTNQEMHRRTSYSKYLQLYSLFKDEVNRLNPPVSDSKDIKRANGRTADDSSIKTKDEFRFMLVRHWSLYDAMLHSSYLGAKLKIWSEYGKKKLHKLFAKMGISLQQCRQIYTHMDMDLKKSLREKLDKIAPLYGLNDLIYPSFVRTFGFKCTLSASDASYGLSALLETGKHKCEKYDPNKENAKPLKDIEHSNKQENVIQDLWLTYFYDAFDALDNIDALYSSLSIAMELQRAIVRTGTYLIDKRAIRHLKAFRIAVLKEGPDLSIFTHPFALSKLAIWVADAINEQEREQGRIRHLPFVIASLNERTDTYLLLGTSVSTSSDELEENTNYNKNRFGLIFSQVARATSARIKMDSFDAYCVEVYKQDLASLLEILSTKAMF</sequence>
<dbReference type="GO" id="GO:0006270">
    <property type="term" value="P:DNA replication initiation"/>
    <property type="evidence" value="ECO:0007669"/>
    <property type="project" value="EnsemblFungi"/>
</dbReference>
<dbReference type="Pfam" id="PF02724">
    <property type="entry name" value="CDC45"/>
    <property type="match status" value="1"/>
</dbReference>
<evidence type="ECO:0000256" key="5">
    <source>
        <dbReference type="ARBA" id="ARBA00023306"/>
    </source>
</evidence>
<dbReference type="VEuPathDB" id="FungiDB:T552_01643"/>
<dbReference type="GO" id="GO:0000785">
    <property type="term" value="C:chromatin"/>
    <property type="evidence" value="ECO:0007669"/>
    <property type="project" value="EnsemblFungi"/>
</dbReference>
<evidence type="ECO:0000256" key="6">
    <source>
        <dbReference type="SAM" id="MobiDB-lite"/>
    </source>
</evidence>
<evidence type="ECO:0000313" key="8">
    <source>
        <dbReference type="Proteomes" id="UP000054454"/>
    </source>
</evidence>
<protein>
    <recommendedName>
        <fullName evidence="9">Cell division control protein 45</fullName>
    </recommendedName>
</protein>
<dbReference type="GeneID" id="28936422"/>
<keyword evidence="4" id="KW-0539">Nucleus</keyword>
<dbReference type="AlphaFoldDB" id="A0A0W4ZJ42"/>
<dbReference type="GO" id="GO:0031573">
    <property type="term" value="P:mitotic intra-S DNA damage checkpoint signaling"/>
    <property type="evidence" value="ECO:0007669"/>
    <property type="project" value="EnsemblFungi"/>
</dbReference>
<evidence type="ECO:0000256" key="1">
    <source>
        <dbReference type="ARBA" id="ARBA00004123"/>
    </source>
</evidence>
<evidence type="ECO:0000256" key="2">
    <source>
        <dbReference type="ARBA" id="ARBA00010727"/>
    </source>
</evidence>
<dbReference type="PANTHER" id="PTHR10507:SF0">
    <property type="entry name" value="CELL DIVISION CONTROL PROTEIN 45 HOMOLOG"/>
    <property type="match status" value="1"/>
</dbReference>
<dbReference type="OrthoDB" id="10258882at2759"/>
<name>A0A0W4ZJ42_PNEC8</name>
<dbReference type="GO" id="GO:0003697">
    <property type="term" value="F:single-stranded DNA binding"/>
    <property type="evidence" value="ECO:0007669"/>
    <property type="project" value="EnsemblFungi"/>
</dbReference>
<dbReference type="GO" id="GO:0071162">
    <property type="term" value="C:CMG complex"/>
    <property type="evidence" value="ECO:0007669"/>
    <property type="project" value="EnsemblFungi"/>
</dbReference>
<organism evidence="7 8">
    <name type="scientific">Pneumocystis carinii (strain B80)</name>
    <name type="common">Rat pneumocystis pneumonia agent</name>
    <name type="synonym">Pneumocystis carinii f. sp. carinii</name>
    <dbReference type="NCBI Taxonomy" id="1408658"/>
    <lineage>
        <taxon>Eukaryota</taxon>
        <taxon>Fungi</taxon>
        <taxon>Dikarya</taxon>
        <taxon>Ascomycota</taxon>
        <taxon>Taphrinomycotina</taxon>
        <taxon>Pneumocystomycetes</taxon>
        <taxon>Pneumocystaceae</taxon>
        <taxon>Pneumocystis</taxon>
    </lineage>
</organism>
<keyword evidence="5" id="KW-0131">Cell cycle</keyword>
<reference evidence="8" key="1">
    <citation type="journal article" date="2016" name="Nat. Commun.">
        <title>Genome analysis of three Pneumocystis species reveals adaptation mechanisms to life exclusively in mammalian hosts.</title>
        <authorList>
            <person name="Ma L."/>
            <person name="Chen Z."/>
            <person name="Huang D.W."/>
            <person name="Kutty G."/>
            <person name="Ishihara M."/>
            <person name="Wang H."/>
            <person name="Abouelleil A."/>
            <person name="Bishop L."/>
            <person name="Davey E."/>
            <person name="Deng R."/>
            <person name="Deng X."/>
            <person name="Fan L."/>
            <person name="Fantoni G."/>
            <person name="Fitzgerald M."/>
            <person name="Gogineni E."/>
            <person name="Goldberg J.M."/>
            <person name="Handley G."/>
            <person name="Hu X."/>
            <person name="Huber C."/>
            <person name="Jiao X."/>
            <person name="Jones K."/>
            <person name="Levin J.Z."/>
            <person name="Liu Y."/>
            <person name="Macdonald P."/>
            <person name="Melnikov A."/>
            <person name="Raley C."/>
            <person name="Sassi M."/>
            <person name="Sherman B.T."/>
            <person name="Song X."/>
            <person name="Sykes S."/>
            <person name="Tran B."/>
            <person name="Walsh L."/>
            <person name="Xia Y."/>
            <person name="Yang J."/>
            <person name="Young S."/>
            <person name="Zeng Q."/>
            <person name="Zheng X."/>
            <person name="Stephens R."/>
            <person name="Nusbaum C."/>
            <person name="Birren B.W."/>
            <person name="Azadi P."/>
            <person name="Lempicki R.A."/>
            <person name="Cuomo C.A."/>
            <person name="Kovacs J.A."/>
        </authorList>
    </citation>
    <scope>NUCLEOTIDE SEQUENCE [LARGE SCALE GENOMIC DNA]</scope>
    <source>
        <strain evidence="8">B80</strain>
    </source>
</reference>
<dbReference type="EMBL" id="LFVZ01000007">
    <property type="protein sequence ID" value="KTW28382.1"/>
    <property type="molecule type" value="Genomic_DNA"/>
</dbReference>
<evidence type="ECO:0000313" key="7">
    <source>
        <dbReference type="EMBL" id="KTW28382.1"/>
    </source>
</evidence>
<dbReference type="GO" id="GO:1902977">
    <property type="term" value="P:mitotic DNA replication preinitiation complex assembly"/>
    <property type="evidence" value="ECO:0007669"/>
    <property type="project" value="EnsemblFungi"/>
</dbReference>
<proteinExistence type="inferred from homology"/>
<dbReference type="GO" id="GO:0043596">
    <property type="term" value="C:nuclear replication fork"/>
    <property type="evidence" value="ECO:0007669"/>
    <property type="project" value="EnsemblFungi"/>
</dbReference>
<comment type="subcellular location">
    <subcellularLocation>
        <location evidence="1">Nucleus</location>
    </subcellularLocation>
</comment>
<dbReference type="Proteomes" id="UP000054454">
    <property type="component" value="Unassembled WGS sequence"/>
</dbReference>
<comment type="similarity">
    <text evidence="2">Belongs to the CDC45 family.</text>
</comment>